<dbReference type="STRING" id="373903.Hore_02070"/>
<feature type="domain" description="PPM-type phosphatase" evidence="2">
    <location>
        <begin position="4"/>
        <end position="218"/>
    </location>
</feature>
<organism evidence="3 4">
    <name type="scientific">Halothermothrix orenii (strain H 168 / OCM 544 / DSM 9562)</name>
    <dbReference type="NCBI Taxonomy" id="373903"/>
    <lineage>
        <taxon>Bacteria</taxon>
        <taxon>Bacillati</taxon>
        <taxon>Bacillota</taxon>
        <taxon>Clostridia</taxon>
        <taxon>Halanaerobiales</taxon>
        <taxon>Halothermotrichaceae</taxon>
        <taxon>Halothermothrix</taxon>
    </lineage>
</organism>
<evidence type="ECO:0000259" key="2">
    <source>
        <dbReference type="SMART" id="SM00331"/>
    </source>
</evidence>
<dbReference type="HOGENOM" id="CLU_703441_0_0_9"/>
<accession>B8D0Z9</accession>
<protein>
    <submittedName>
        <fullName evidence="3">Stage II sporulation E family protein</fullName>
    </submittedName>
</protein>
<dbReference type="Proteomes" id="UP000000719">
    <property type="component" value="Chromosome"/>
</dbReference>
<reference evidence="3 4" key="1">
    <citation type="journal article" date="2009" name="PLoS ONE">
        <title>Genome analysis of the anaerobic thermohalophilic bacterium Halothermothrix orenii.</title>
        <authorList>
            <person name="Mavromatis K."/>
            <person name="Ivanova N."/>
            <person name="Anderson I."/>
            <person name="Lykidis A."/>
            <person name="Hooper S.D."/>
            <person name="Sun H."/>
            <person name="Kunin V."/>
            <person name="Lapidus A."/>
            <person name="Hugenholtz P."/>
            <person name="Patel B."/>
            <person name="Kyrpides N.C."/>
        </authorList>
    </citation>
    <scope>NUCLEOTIDE SEQUENCE [LARGE SCALE GENOMIC DNA]</scope>
    <source>
        <strain evidence="4">H 168 / OCM 544 / DSM 9562</strain>
    </source>
</reference>
<dbReference type="InterPro" id="IPR052016">
    <property type="entry name" value="Bact_Sigma-Reg"/>
</dbReference>
<evidence type="ECO:0000313" key="3">
    <source>
        <dbReference type="EMBL" id="ACL68968.1"/>
    </source>
</evidence>
<dbReference type="AlphaFoldDB" id="B8D0Z9"/>
<dbReference type="RefSeq" id="WP_012635166.1">
    <property type="nucleotide sequence ID" value="NC_011899.1"/>
</dbReference>
<keyword evidence="4" id="KW-1185">Reference proteome</keyword>
<name>B8D0Z9_HALOH</name>
<keyword evidence="1" id="KW-0378">Hydrolase</keyword>
<dbReference type="SMART" id="SM00331">
    <property type="entry name" value="PP2C_SIG"/>
    <property type="match status" value="1"/>
</dbReference>
<dbReference type="KEGG" id="hor:Hore_02070"/>
<sequence length="384" mass="41955">MGMKVDVGVASLSKHGEEVCGDSYQVIRSRDATTVILSDGLGSGIKASILSLLSTKIASRLLERNINVEQVFATIADTLPICQTREIAYSTLSILKITDSGYAHLIEYDNPSLILIRNGQRVKLDKEQKIIAGKKVSEVHFKLKLGDLLLVVSDGVINAGVGGLFHLGLGRERLVEHVTKYGLYKKDSLHVARDIIELTEACYICKPGDDSTCIALKLREPRSVVVLTGPPTDPDLDGKVVKEFLKRNNSEKVVCGGATGNMVARELGEDIETSLTYDDPSVPPLASIKGIDLVTEGILTLNKCLEKILQLKKGQSIDEKKDGASLLARTLFKADQIHFLVGTAVNPAHQELMQSLQLKPRPVIVNKLIKELAELGKEIKIKRY</sequence>
<evidence type="ECO:0000256" key="1">
    <source>
        <dbReference type="ARBA" id="ARBA00022801"/>
    </source>
</evidence>
<proteinExistence type="predicted"/>
<dbReference type="OrthoDB" id="1090916at2"/>
<dbReference type="GO" id="GO:0016791">
    <property type="term" value="F:phosphatase activity"/>
    <property type="evidence" value="ECO:0007669"/>
    <property type="project" value="TreeGrafter"/>
</dbReference>
<dbReference type="InterPro" id="IPR036457">
    <property type="entry name" value="PPM-type-like_dom_sf"/>
</dbReference>
<dbReference type="PANTHER" id="PTHR43156">
    <property type="entry name" value="STAGE II SPORULATION PROTEIN E-RELATED"/>
    <property type="match status" value="1"/>
</dbReference>
<evidence type="ECO:0000313" key="4">
    <source>
        <dbReference type="Proteomes" id="UP000000719"/>
    </source>
</evidence>
<gene>
    <name evidence="3" type="ordered locus">Hore_02070</name>
</gene>
<dbReference type="SUPFAM" id="SSF81606">
    <property type="entry name" value="PP2C-like"/>
    <property type="match status" value="1"/>
</dbReference>
<dbReference type="Gene3D" id="3.60.40.10">
    <property type="entry name" value="PPM-type phosphatase domain"/>
    <property type="match status" value="1"/>
</dbReference>
<dbReference type="Pfam" id="PF07228">
    <property type="entry name" value="SpoIIE"/>
    <property type="match status" value="1"/>
</dbReference>
<dbReference type="eggNOG" id="COG2208">
    <property type="taxonomic scope" value="Bacteria"/>
</dbReference>
<dbReference type="EMBL" id="CP001098">
    <property type="protein sequence ID" value="ACL68968.1"/>
    <property type="molecule type" value="Genomic_DNA"/>
</dbReference>
<dbReference type="InterPro" id="IPR001932">
    <property type="entry name" value="PPM-type_phosphatase-like_dom"/>
</dbReference>
<dbReference type="PANTHER" id="PTHR43156:SF2">
    <property type="entry name" value="STAGE II SPORULATION PROTEIN E"/>
    <property type="match status" value="1"/>
</dbReference>